<dbReference type="GO" id="GO:0004114">
    <property type="term" value="F:3',5'-cyclic-nucleotide phosphodiesterase activity"/>
    <property type="evidence" value="ECO:0007669"/>
    <property type="project" value="InterPro"/>
</dbReference>
<dbReference type="Gene3D" id="1.10.1300.10">
    <property type="entry name" value="3'5'-cyclic nucleotide phosphodiesterase, catalytic domain"/>
    <property type="match status" value="1"/>
</dbReference>
<dbReference type="EC" id="3.1.4.-" evidence="8"/>
<dbReference type="Gene3D" id="3.30.450.40">
    <property type="match status" value="2"/>
</dbReference>
<feature type="domain" description="PDEase" evidence="9">
    <location>
        <begin position="367"/>
        <end position="694"/>
    </location>
</feature>
<dbReference type="SUPFAM" id="SSF55781">
    <property type="entry name" value="GAF domain-like"/>
    <property type="match status" value="2"/>
</dbReference>
<sequence>MAPQLTLEPARLLQLVVSINTHDPIKIQCKVNQFLREETGASAVFCVIYCRDREDLFCQVVNQTTLPLEERLPADHPLLGGALRSPSPLFLPGVRLSELSSAVAAAAGVDSDSDSDSGGGLLVVSASWGDATQPGLLVCLAGRAAPFAMEDALLVRHVLGHVFGTLMHAVTSAEAQRVQLQCRSLLRVAQSIFRHIGDVTVLLRDIMTQARNLTGAERCSLFLVDKRTNELVAKVFDVADDAEQIEEIRLPMVTGIVGSVAASGELLNIRDAYAHPLFYRQMDENTGFRTRNILCFPIKDDKEVLGVAELCNKVTGPHFTRFDEEAARAFAIYCGIALVNSFMYRKIMDTQERVQLSNELMMYHMQVSREETDQLCAENTGSVARYSSSFTAWEYFPRDLEERRWPAAVLAMYEDLGLVHRFGIERSTLARFVLMVRKGYRDPPYHNFSHAYSVAHFAYLMLKNLQLVESRCLDDLESLSLLTACLCHDLDHRGTTNSFQVASRSVLASLYSSEGSVMEQHHFAQSVCILNTDGCNILSELPPKDYTQCLDMVRGMILATDLSRHLSIMTELEAMASGGYRSCEPRHRRLLHSLLMTAADLSDQTKRWLSSKKAAKLVYREFFSQGDMEKQMGNDPSEMMDRERAFIPKLQIQFLDDIALPVYSLMGSLFPACEEVYAQTKANRRCWQRMADICSRRNATNVQSIDVFDNERLDEEVLASDGESNSVQCATAPPGGSTVANSRLSSLRPYVSGVLPCCVSKNEVME</sequence>
<reference evidence="10 11" key="1">
    <citation type="submission" date="2019-07" db="EMBL/GenBank/DDBJ databases">
        <title>Draft genome assembly of a fouling barnacle, Amphibalanus amphitrite (Darwin, 1854): The first reference genome for Thecostraca.</title>
        <authorList>
            <person name="Kim W."/>
        </authorList>
    </citation>
    <scope>NUCLEOTIDE SEQUENCE [LARGE SCALE GENOMIC DNA]</scope>
    <source>
        <strain evidence="10">SNU_AA5</strain>
        <tissue evidence="10">Soma without cirri and trophi</tissue>
    </source>
</reference>
<evidence type="ECO:0000256" key="5">
    <source>
        <dbReference type="PIRSR" id="PIRSR623088-1"/>
    </source>
</evidence>
<keyword evidence="11" id="KW-1185">Reference proteome</keyword>
<comment type="similarity">
    <text evidence="1 8">Belongs to the cyclic nucleotide phosphodiesterase family.</text>
</comment>
<dbReference type="OrthoDB" id="295473at2759"/>
<dbReference type="SUPFAM" id="SSF109604">
    <property type="entry name" value="HD-domain/PDEase-like"/>
    <property type="match status" value="1"/>
</dbReference>
<feature type="binding site" evidence="7">
    <location>
        <position position="489"/>
    </location>
    <ligand>
        <name>Zn(2+)</name>
        <dbReference type="ChEBI" id="CHEBI:29105"/>
        <label>1</label>
    </ligand>
</feature>
<dbReference type="PANTHER" id="PTHR11347">
    <property type="entry name" value="CYCLIC NUCLEOTIDE PHOSPHODIESTERASE"/>
    <property type="match status" value="1"/>
</dbReference>
<keyword evidence="3 7" id="KW-0479">Metal-binding</keyword>
<evidence type="ECO:0000313" key="10">
    <source>
        <dbReference type="EMBL" id="KAF0296992.1"/>
    </source>
</evidence>
<protein>
    <recommendedName>
        <fullName evidence="8">Phosphodiesterase</fullName>
        <ecNumber evidence="8">3.1.4.-</ecNumber>
    </recommendedName>
</protein>
<dbReference type="EMBL" id="VIIS01001519">
    <property type="protein sequence ID" value="KAF0296991.1"/>
    <property type="molecule type" value="Genomic_DNA"/>
</dbReference>
<comment type="caution">
    <text evidence="10">The sequence shown here is derived from an EMBL/GenBank/DDBJ whole genome shotgun (WGS) entry which is preliminary data.</text>
</comment>
<feature type="binding site" evidence="6">
    <location>
        <position position="489"/>
    </location>
    <ligand>
        <name>AMP</name>
        <dbReference type="ChEBI" id="CHEBI:456215"/>
    </ligand>
</feature>
<feature type="binding site" evidence="7">
    <location>
        <position position="450"/>
    </location>
    <ligand>
        <name>Zn(2+)</name>
        <dbReference type="ChEBI" id="CHEBI:29105"/>
        <label>1</label>
    </ligand>
</feature>
<dbReference type="GO" id="GO:0046872">
    <property type="term" value="F:metal ion binding"/>
    <property type="evidence" value="ECO:0007669"/>
    <property type="project" value="UniProtKB-KW"/>
</dbReference>
<organism evidence="10 11">
    <name type="scientific">Amphibalanus amphitrite</name>
    <name type="common">Striped barnacle</name>
    <name type="synonym">Balanus amphitrite</name>
    <dbReference type="NCBI Taxonomy" id="1232801"/>
    <lineage>
        <taxon>Eukaryota</taxon>
        <taxon>Metazoa</taxon>
        <taxon>Ecdysozoa</taxon>
        <taxon>Arthropoda</taxon>
        <taxon>Crustacea</taxon>
        <taxon>Multicrustacea</taxon>
        <taxon>Cirripedia</taxon>
        <taxon>Thoracica</taxon>
        <taxon>Thoracicalcarea</taxon>
        <taxon>Balanomorpha</taxon>
        <taxon>Balanoidea</taxon>
        <taxon>Balanidae</taxon>
        <taxon>Amphibalaninae</taxon>
        <taxon>Amphibalanus</taxon>
    </lineage>
</organism>
<dbReference type="InterPro" id="IPR023088">
    <property type="entry name" value="PDEase"/>
</dbReference>
<proteinExistence type="inferred from homology"/>
<dbReference type="Proteomes" id="UP000440578">
    <property type="component" value="Unassembled WGS sequence"/>
</dbReference>
<evidence type="ECO:0000256" key="4">
    <source>
        <dbReference type="ARBA" id="ARBA00022801"/>
    </source>
</evidence>
<dbReference type="InterPro" id="IPR023174">
    <property type="entry name" value="PDEase_CS"/>
</dbReference>
<evidence type="ECO:0000256" key="6">
    <source>
        <dbReference type="PIRSR" id="PIRSR623088-2"/>
    </source>
</evidence>
<evidence type="ECO:0000259" key="9">
    <source>
        <dbReference type="PROSITE" id="PS51845"/>
    </source>
</evidence>
<dbReference type="PROSITE" id="PS51845">
    <property type="entry name" value="PDEASE_I_2"/>
    <property type="match status" value="1"/>
</dbReference>
<dbReference type="Pfam" id="PF00233">
    <property type="entry name" value="PDEase_I"/>
    <property type="match status" value="1"/>
</dbReference>
<dbReference type="AlphaFoldDB" id="A0A6A4W1M7"/>
<evidence type="ECO:0000256" key="2">
    <source>
        <dbReference type="ARBA" id="ARBA00022535"/>
    </source>
</evidence>
<dbReference type="EMBL" id="VIIS01001519">
    <property type="protein sequence ID" value="KAF0296992.1"/>
    <property type="molecule type" value="Genomic_DNA"/>
</dbReference>
<feature type="binding site" evidence="6">
    <location>
        <position position="651"/>
    </location>
    <ligand>
        <name>AMP</name>
        <dbReference type="ChEBI" id="CHEBI:456215"/>
    </ligand>
</feature>
<feature type="binding site" evidence="7">
    <location>
        <position position="488"/>
    </location>
    <ligand>
        <name>Zn(2+)</name>
        <dbReference type="ChEBI" id="CHEBI:29105"/>
        <label>1</label>
    </ligand>
</feature>
<dbReference type="InterPro" id="IPR002073">
    <property type="entry name" value="PDEase_catalytic_dom"/>
</dbReference>
<dbReference type="FunFam" id="1.10.1300.10:FF:000003">
    <property type="entry name" value="Phosphodiesterase"/>
    <property type="match status" value="1"/>
</dbReference>
<evidence type="ECO:0000313" key="11">
    <source>
        <dbReference type="Proteomes" id="UP000440578"/>
    </source>
</evidence>
<dbReference type="InterPro" id="IPR003607">
    <property type="entry name" value="HD/PDEase_dom"/>
</dbReference>
<dbReference type="Pfam" id="PF01590">
    <property type="entry name" value="GAF"/>
    <property type="match status" value="1"/>
</dbReference>
<evidence type="ECO:0000256" key="3">
    <source>
        <dbReference type="ARBA" id="ARBA00022723"/>
    </source>
</evidence>
<dbReference type="PROSITE" id="PS00126">
    <property type="entry name" value="PDEASE_I_1"/>
    <property type="match status" value="1"/>
</dbReference>
<dbReference type="SMART" id="SM00471">
    <property type="entry name" value="HDc"/>
    <property type="match status" value="1"/>
</dbReference>
<evidence type="ECO:0000256" key="7">
    <source>
        <dbReference type="PIRSR" id="PIRSR623088-3"/>
    </source>
</evidence>
<feature type="binding site" evidence="6">
    <location>
        <position position="600"/>
    </location>
    <ligand>
        <name>AMP</name>
        <dbReference type="ChEBI" id="CHEBI:456215"/>
    </ligand>
</feature>
<keyword evidence="4 8" id="KW-0378">Hydrolase</keyword>
<keyword evidence="2" id="KW-0140">cGMP</keyword>
<dbReference type="InterPro" id="IPR029016">
    <property type="entry name" value="GAF-like_dom_sf"/>
</dbReference>
<dbReference type="GO" id="GO:0007165">
    <property type="term" value="P:signal transduction"/>
    <property type="evidence" value="ECO:0007669"/>
    <property type="project" value="InterPro"/>
</dbReference>
<feature type="binding site" evidence="7">
    <location>
        <position position="600"/>
    </location>
    <ligand>
        <name>Zn(2+)</name>
        <dbReference type="ChEBI" id="CHEBI:29105"/>
        <label>1</label>
    </ligand>
</feature>
<dbReference type="InterPro" id="IPR036971">
    <property type="entry name" value="PDEase_catalytic_dom_sf"/>
</dbReference>
<dbReference type="InterPro" id="IPR003018">
    <property type="entry name" value="GAF"/>
</dbReference>
<feature type="active site" description="Proton donor" evidence="5">
    <location>
        <position position="446"/>
    </location>
</feature>
<dbReference type="FunFam" id="3.30.450.40:FF:000007">
    <property type="entry name" value="Phosphodiesterase"/>
    <property type="match status" value="1"/>
</dbReference>
<evidence type="ECO:0000256" key="1">
    <source>
        <dbReference type="ARBA" id="ARBA00007648"/>
    </source>
</evidence>
<feature type="binding site" evidence="6">
    <location>
        <begin position="446"/>
        <end position="450"/>
    </location>
    <ligand>
        <name>AMP</name>
        <dbReference type="ChEBI" id="CHEBI:456215"/>
    </ligand>
</feature>
<dbReference type="CDD" id="cd00077">
    <property type="entry name" value="HDc"/>
    <property type="match status" value="1"/>
</dbReference>
<name>A0A6A4W1M7_AMPAM</name>
<dbReference type="PRINTS" id="PR00387">
    <property type="entry name" value="PDIESTERASE1"/>
</dbReference>
<accession>A0A6A4W1M7</accession>
<dbReference type="SMART" id="SM00065">
    <property type="entry name" value="GAF"/>
    <property type="match status" value="1"/>
</dbReference>
<feature type="binding site" evidence="7">
    <location>
        <position position="489"/>
    </location>
    <ligand>
        <name>Zn(2+)</name>
        <dbReference type="ChEBI" id="CHEBI:29105"/>
        <label>2</label>
    </ligand>
</feature>
<gene>
    <name evidence="10" type="primary">PDE2A_3</name>
    <name evidence="10" type="ORF">FJT64_005599</name>
</gene>
<comment type="cofactor">
    <cofactor evidence="8">
        <name>a divalent metal cation</name>
        <dbReference type="ChEBI" id="CHEBI:60240"/>
    </cofactor>
    <text evidence="8">Binds 2 divalent metal cations per subunit. Site 1 may preferentially bind zinc ions, while site 2 has a preference for magnesium and/or manganese ions.</text>
</comment>
<evidence type="ECO:0000256" key="8">
    <source>
        <dbReference type="RuleBase" id="RU363067"/>
    </source>
</evidence>